<evidence type="ECO:0000313" key="2">
    <source>
        <dbReference type="Proteomes" id="UP000263753"/>
    </source>
</evidence>
<accession>A0A3B7M009</accession>
<dbReference type="Proteomes" id="UP000263753">
    <property type="component" value="Chromosome"/>
</dbReference>
<name>A0A3B7M009_9GAMM</name>
<dbReference type="EMBL" id="CP032134">
    <property type="protein sequence ID" value="AXY56109.1"/>
    <property type="molecule type" value="Genomic_DNA"/>
</dbReference>
<gene>
    <name evidence="1" type="ORF">CDG60_05700</name>
</gene>
<protein>
    <submittedName>
        <fullName evidence="1">Uncharacterized protein</fullName>
    </submittedName>
</protein>
<sequence>MHLLRDDPIVEEIRGYYNNLSEFNDSEEDFISKIKKLFSDNKIVEVSACTLKGIEVFPNNLKIKLLNFDALLRLGFFLDAQLAIEKVFYMERSRNILVFERIFELYLRLAEYNKLIDLCQANIPILLNSERASKQYIDFLIRTRNYEWYDFLFDNFEEKLLAILKNSIKRVFFDYKKYKISDLIYLHSIYTKADFEKIMDIIWRLYHQGERSMLYFQYACKTYEGEVYTGLRQIFFNQQAYLHFRNDANFLLEYAHNLIFRKFYEHVFYFFKNIDVTNIICDPFVNEYQRNRLYYFIIKLNSLVQDEDKCLITYDQALKFNLIKPYSLDFCRQYSLALKAGVSTADFEQKIQDFSEKTQEVINFIVFKVSQIVSDGKNEFVDLNLAGQMRGGLNSINDINELISNYNFKKVFFSTWNIQPVFPPRLYSLGRILGFSAVRLLPEPFRHFGFFQQKFPVLSKKIFSSEGIELNLETLNKINADVEYRIVDEKAFNTLYESQQGFLIGSRLHQAKMFYHFYHSIPSFSGARVVLRKRPDMKNHIKFDMSDHFKVLSKHDNYLYINYFDHNLGFCDRFSLGSQASIKKIGMIWETALHFNKLIYADFFDDYTHLRAAEHLMSSHIVACGIKTRYVHCQREEFIESDNLGEIPLKSEFLEDFSALSDEEKGQLNKFYNYMIETLS</sequence>
<dbReference type="RefSeq" id="WP_087513271.1">
    <property type="nucleotide sequence ID" value="NZ_CP032134.1"/>
</dbReference>
<dbReference type="KEGG" id="achi:CDG60_05700"/>
<dbReference type="AlphaFoldDB" id="A0A3B7M009"/>
<organism evidence="1 2">
    <name type="scientific">Acinetobacter chinensis</name>
    <dbReference type="NCBI Taxonomy" id="2004650"/>
    <lineage>
        <taxon>Bacteria</taxon>
        <taxon>Pseudomonadati</taxon>
        <taxon>Pseudomonadota</taxon>
        <taxon>Gammaproteobacteria</taxon>
        <taxon>Moraxellales</taxon>
        <taxon>Moraxellaceae</taxon>
        <taxon>Acinetobacter</taxon>
    </lineage>
</organism>
<proteinExistence type="predicted"/>
<reference evidence="2" key="1">
    <citation type="submission" date="2018-09" db="EMBL/GenBank/DDBJ databases">
        <title>The complete genome of Acinetobacter sp. strain WCHAc010005.</title>
        <authorList>
            <person name="Hu Y."/>
            <person name="Long H."/>
            <person name="Feng Y."/>
            <person name="Zong Z."/>
        </authorList>
    </citation>
    <scope>NUCLEOTIDE SEQUENCE [LARGE SCALE GENOMIC DNA]</scope>
    <source>
        <strain evidence="2">WCHAc010005</strain>
    </source>
</reference>
<evidence type="ECO:0000313" key="1">
    <source>
        <dbReference type="EMBL" id="AXY56109.1"/>
    </source>
</evidence>